<dbReference type="SUPFAM" id="SSF102114">
    <property type="entry name" value="Radical SAM enzymes"/>
    <property type="match status" value="1"/>
</dbReference>
<dbReference type="RefSeq" id="WP_115928724.1">
    <property type="nucleotide sequence ID" value="NZ_QNVV01000011.1"/>
</dbReference>
<reference evidence="2 3" key="1">
    <citation type="submission" date="2018-06" db="EMBL/GenBank/DDBJ databases">
        <title>Novel Chryseobacterium species.</title>
        <authorList>
            <person name="Newman J."/>
            <person name="Hugo C."/>
            <person name="Oosthuizen L."/>
            <person name="Charimba G."/>
        </authorList>
    </citation>
    <scope>NUCLEOTIDE SEQUENCE [LARGE SCALE GENOMIC DNA]</scope>
    <source>
        <strain evidence="2 3">7_F195</strain>
    </source>
</reference>
<dbReference type="Proteomes" id="UP000256257">
    <property type="component" value="Unassembled WGS sequence"/>
</dbReference>
<proteinExistence type="predicted"/>
<dbReference type="InterPro" id="IPR058240">
    <property type="entry name" value="rSAM_sf"/>
</dbReference>
<evidence type="ECO:0000313" key="2">
    <source>
        <dbReference type="EMBL" id="REC46740.1"/>
    </source>
</evidence>
<dbReference type="AlphaFoldDB" id="A0A3D9AZG5"/>
<keyword evidence="3" id="KW-1185">Reference proteome</keyword>
<dbReference type="OrthoDB" id="1073749at2"/>
<evidence type="ECO:0000313" key="3">
    <source>
        <dbReference type="Proteomes" id="UP000256257"/>
    </source>
</evidence>
<protein>
    <submittedName>
        <fullName evidence="2">Grasp-with-spasm system SPASM domain peptide maturase</fullName>
    </submittedName>
</protein>
<dbReference type="InterPro" id="IPR023885">
    <property type="entry name" value="4Fe4S-binding_SPASM_dom"/>
</dbReference>
<sequence>MKYFNLFSTVMVTKGAGRILISDLQRNTSELYPLEVYELIVELKIHPIEELLRNYDEESREIVKEYLEMFLEKEYGFITDNDWDHNFPVMSYAYNDPCTISNVFIELNDLTILQKIRTSIDSLGVQHLVIFSEKELSSDDFLTIDHLFDNTSLENIEIYSPFHQKVDLPFIQALHKKTERIYNLIFYNCSQPPFKAKNEYRFTLHFVEEDLKISACGKVELKYFNTNLSKVLEAVNYNSCLYKKIGIDKKGNIKNCPLMAESFGNIHINSLEDALNNPAFTQYWNLTKDHIEECKDCEFRYLCTDCRAYTERSAENRNSLDVSKPLKCGYNPYSGKWEEWSTNPLKQQAIQYYDLSKSKHR</sequence>
<comment type="caution">
    <text evidence="2">The sequence shown here is derived from an EMBL/GenBank/DDBJ whole genome shotgun (WGS) entry which is preliminary data.</text>
</comment>
<dbReference type="Pfam" id="PF13186">
    <property type="entry name" value="SPASM"/>
    <property type="match status" value="1"/>
</dbReference>
<dbReference type="NCBIfam" id="TIGR04085">
    <property type="entry name" value="rSAM_more_4Fe4S"/>
    <property type="match status" value="1"/>
</dbReference>
<gene>
    <name evidence="2" type="primary">gwsS</name>
    <name evidence="2" type="ORF">DRF67_13010</name>
</gene>
<dbReference type="EMBL" id="QNVV01000011">
    <property type="protein sequence ID" value="REC46740.1"/>
    <property type="molecule type" value="Genomic_DNA"/>
</dbReference>
<accession>A0A3D9AZG5</accession>
<dbReference type="InterPro" id="IPR013785">
    <property type="entry name" value="Aldolase_TIM"/>
</dbReference>
<evidence type="ECO:0000259" key="1">
    <source>
        <dbReference type="Pfam" id="PF13186"/>
    </source>
</evidence>
<feature type="domain" description="4Fe4S-binding SPASM" evidence="1">
    <location>
        <begin position="241"/>
        <end position="298"/>
    </location>
</feature>
<organism evidence="2 3">
    <name type="scientific">Chryseobacterium pennipullorum</name>
    <dbReference type="NCBI Taxonomy" id="2258963"/>
    <lineage>
        <taxon>Bacteria</taxon>
        <taxon>Pseudomonadati</taxon>
        <taxon>Bacteroidota</taxon>
        <taxon>Flavobacteriia</taxon>
        <taxon>Flavobacteriales</taxon>
        <taxon>Weeksellaceae</taxon>
        <taxon>Chryseobacterium group</taxon>
        <taxon>Chryseobacterium</taxon>
    </lineage>
</organism>
<name>A0A3D9AZG5_9FLAO</name>
<dbReference type="InterPro" id="IPR026497">
    <property type="entry name" value="GRASP-with-SPASM"/>
</dbReference>
<dbReference type="Gene3D" id="3.20.20.70">
    <property type="entry name" value="Aldolase class I"/>
    <property type="match status" value="1"/>
</dbReference>
<dbReference type="NCBIfam" id="TIGR04193">
    <property type="entry name" value="SPASM_w_grasp"/>
    <property type="match status" value="1"/>
</dbReference>